<feature type="non-terminal residue" evidence="2">
    <location>
        <position position="139"/>
    </location>
</feature>
<dbReference type="AlphaFoldDB" id="X1Q6A3"/>
<protein>
    <recommendedName>
        <fullName evidence="3">Replication protein</fullName>
    </recommendedName>
</protein>
<dbReference type="InterPro" id="IPR000989">
    <property type="entry name" value="Rep"/>
</dbReference>
<dbReference type="GO" id="GO:0006260">
    <property type="term" value="P:DNA replication"/>
    <property type="evidence" value="ECO:0007669"/>
    <property type="project" value="UniProtKB-KW"/>
</dbReference>
<accession>X1Q6A3</accession>
<sequence length="139" mass="15716">MLTLTFLSVKQLDKEYIKWARNCFRKLRRRKVMASCWGGIYSFEVTHSVEYGWHLHIHSLIGSGYIDQGDLSREWQKITGACVVDIRAVSGPDKWAAVKEVVKYPAKAASFLGEPALVNEFLLATEGVNLAYGFGALYR</sequence>
<dbReference type="EMBL" id="BARV01027570">
    <property type="protein sequence ID" value="GAI38794.1"/>
    <property type="molecule type" value="Genomic_DNA"/>
</dbReference>
<comment type="caution">
    <text evidence="2">The sequence shown here is derived from an EMBL/GenBank/DDBJ whole genome shotgun (WGS) entry which is preliminary data.</text>
</comment>
<reference evidence="2" key="1">
    <citation type="journal article" date="2014" name="Front. Microbiol.">
        <title>High frequency of phylogenetically diverse reductive dehalogenase-homologous genes in deep subseafloor sedimentary metagenomes.</title>
        <authorList>
            <person name="Kawai M."/>
            <person name="Futagami T."/>
            <person name="Toyoda A."/>
            <person name="Takaki Y."/>
            <person name="Nishi S."/>
            <person name="Hori S."/>
            <person name="Arai W."/>
            <person name="Tsubouchi T."/>
            <person name="Morono Y."/>
            <person name="Uchiyama I."/>
            <person name="Ito T."/>
            <person name="Fujiyama A."/>
            <person name="Inagaki F."/>
            <person name="Takami H."/>
        </authorList>
    </citation>
    <scope>NUCLEOTIDE SEQUENCE</scope>
    <source>
        <strain evidence="2">Expedition CK06-06</strain>
    </source>
</reference>
<evidence type="ECO:0000313" key="2">
    <source>
        <dbReference type="EMBL" id="GAI38794.1"/>
    </source>
</evidence>
<name>X1Q6A3_9ZZZZ</name>
<dbReference type="GO" id="GO:0003677">
    <property type="term" value="F:DNA binding"/>
    <property type="evidence" value="ECO:0007669"/>
    <property type="project" value="InterPro"/>
</dbReference>
<gene>
    <name evidence="2" type="ORF">S06H3_44343</name>
</gene>
<evidence type="ECO:0000256" key="1">
    <source>
        <dbReference type="ARBA" id="ARBA00022705"/>
    </source>
</evidence>
<evidence type="ECO:0008006" key="3">
    <source>
        <dbReference type="Google" id="ProtNLM"/>
    </source>
</evidence>
<keyword evidence="1" id="KW-0235">DNA replication</keyword>
<organism evidence="2">
    <name type="scientific">marine sediment metagenome</name>
    <dbReference type="NCBI Taxonomy" id="412755"/>
    <lineage>
        <taxon>unclassified sequences</taxon>
        <taxon>metagenomes</taxon>
        <taxon>ecological metagenomes</taxon>
    </lineage>
</organism>
<proteinExistence type="predicted"/>
<dbReference type="Pfam" id="PF01446">
    <property type="entry name" value="Rep_1"/>
    <property type="match status" value="1"/>
</dbReference>